<reference evidence="3" key="2">
    <citation type="submission" date="2025-08" db="UniProtKB">
        <authorList>
            <consortium name="RefSeq"/>
        </authorList>
    </citation>
    <scope>IDENTIFICATION</scope>
    <source>
        <tissue evidence="3">Leaf</tissue>
    </source>
</reference>
<gene>
    <name evidence="3" type="primary">LOC115751744</name>
</gene>
<accession>A0A8B8QGA6</accession>
<evidence type="ECO:0000256" key="1">
    <source>
        <dbReference type="SAM" id="MobiDB-lite"/>
    </source>
</evidence>
<keyword evidence="2" id="KW-1185">Reference proteome</keyword>
<dbReference type="RefSeq" id="XP_030545583.1">
    <property type="nucleotide sequence ID" value="XM_030689723.2"/>
</dbReference>
<dbReference type="AlphaFoldDB" id="A0A8B8QGA6"/>
<dbReference type="Proteomes" id="UP000827889">
    <property type="component" value="Chromosome 1"/>
</dbReference>
<sequence length="161" mass="16728">MMMGSVNGSVRASAPSHVTRNNHLHLGVNGRPSYGYSFQGNVGPNEHYDPFPHGGSSIRPVGLEAPEVAFMGYHILNSSTGSLFGRLAGAAPVEQSMNLPSPPGSQTPFQAEGSGMVDVQLPDVGEALLALSADVQPGDGIDGSSEDILSDVEEPVEDLSE</sequence>
<dbReference type="KEGG" id="rarg:115751744"/>
<feature type="region of interest" description="Disordered" evidence="1">
    <location>
        <begin position="135"/>
        <end position="161"/>
    </location>
</feature>
<proteinExistence type="predicted"/>
<organism evidence="2 3">
    <name type="scientific">Rhodamnia argentea</name>
    <dbReference type="NCBI Taxonomy" id="178133"/>
    <lineage>
        <taxon>Eukaryota</taxon>
        <taxon>Viridiplantae</taxon>
        <taxon>Streptophyta</taxon>
        <taxon>Embryophyta</taxon>
        <taxon>Tracheophyta</taxon>
        <taxon>Spermatophyta</taxon>
        <taxon>Magnoliopsida</taxon>
        <taxon>eudicotyledons</taxon>
        <taxon>Gunneridae</taxon>
        <taxon>Pentapetalae</taxon>
        <taxon>rosids</taxon>
        <taxon>malvids</taxon>
        <taxon>Myrtales</taxon>
        <taxon>Myrtaceae</taxon>
        <taxon>Myrtoideae</taxon>
        <taxon>Myrteae</taxon>
        <taxon>Australasian group</taxon>
        <taxon>Rhodamnia</taxon>
    </lineage>
</organism>
<name>A0A8B8QGA6_9MYRT</name>
<feature type="compositionally biased region" description="Acidic residues" evidence="1">
    <location>
        <begin position="144"/>
        <end position="161"/>
    </location>
</feature>
<protein>
    <submittedName>
        <fullName evidence="3">Uncharacterized protein LOC115751744</fullName>
    </submittedName>
</protein>
<dbReference type="GeneID" id="115751744"/>
<reference evidence="2" key="1">
    <citation type="submission" date="2025-05" db="UniProtKB">
        <authorList>
            <consortium name="RefSeq"/>
        </authorList>
    </citation>
    <scope>NUCLEOTIDE SEQUENCE [LARGE SCALE GENOMIC DNA]</scope>
</reference>
<evidence type="ECO:0000313" key="2">
    <source>
        <dbReference type="Proteomes" id="UP000827889"/>
    </source>
</evidence>
<evidence type="ECO:0000313" key="3">
    <source>
        <dbReference type="RefSeq" id="XP_030545583.1"/>
    </source>
</evidence>